<dbReference type="InterPro" id="IPR027304">
    <property type="entry name" value="Trigger_fact/SurA_dom_sf"/>
</dbReference>
<reference evidence="5" key="2">
    <citation type="submission" date="2011-01" db="EMBL/GenBank/DDBJ databases">
        <title>The Non-contiguous Finished genome of Clostridium papyrosolvens.</title>
        <authorList>
            <person name="Lucas S."/>
            <person name="Copeland A."/>
            <person name="Lapidus A."/>
            <person name="Cheng J.-F."/>
            <person name="Goodwin L."/>
            <person name="Pitluck S."/>
            <person name="Misra M."/>
            <person name="Chertkov O."/>
            <person name="Detter J.C."/>
            <person name="Han C."/>
            <person name="Tapia R."/>
            <person name="Land M."/>
            <person name="Hauser L."/>
            <person name="Kyrpides N."/>
            <person name="Ivanova N."/>
            <person name="Pagani I."/>
            <person name="Mouttaki H."/>
            <person name="He Z."/>
            <person name="Zhou J."/>
            <person name="Hemme C.L."/>
            <person name="Woyke T."/>
        </authorList>
    </citation>
    <scope>NUCLEOTIDE SEQUENCE [LARGE SCALE GENOMIC DNA]</scope>
    <source>
        <strain evidence="5">DSM 2782</strain>
    </source>
</reference>
<evidence type="ECO:0000313" key="5">
    <source>
        <dbReference type="EMBL" id="EGD48398.1"/>
    </source>
</evidence>
<evidence type="ECO:0000259" key="4">
    <source>
        <dbReference type="PROSITE" id="PS50198"/>
    </source>
</evidence>
<keyword evidence="6" id="KW-1185">Reference proteome</keyword>
<dbReference type="eggNOG" id="COG0760">
    <property type="taxonomic scope" value="Bacteria"/>
</dbReference>
<feature type="domain" description="PpiC" evidence="4">
    <location>
        <begin position="198"/>
        <end position="307"/>
    </location>
</feature>
<feature type="coiled-coil region" evidence="2">
    <location>
        <begin position="217"/>
        <end position="244"/>
    </location>
</feature>
<dbReference type="SUPFAM" id="SSF54534">
    <property type="entry name" value="FKBP-like"/>
    <property type="match status" value="1"/>
</dbReference>
<dbReference type="Gene3D" id="3.10.50.40">
    <property type="match status" value="1"/>
</dbReference>
<dbReference type="RefSeq" id="WP_004618561.1">
    <property type="nucleotide sequence ID" value="NZ_ACXX02000004.1"/>
</dbReference>
<evidence type="ECO:0000256" key="2">
    <source>
        <dbReference type="SAM" id="Coils"/>
    </source>
</evidence>
<dbReference type="InterPro" id="IPR050245">
    <property type="entry name" value="PrsA_foldase"/>
</dbReference>
<gene>
    <name evidence="5" type="ORF">Cpap_2550</name>
</gene>
<dbReference type="SUPFAM" id="SSF109998">
    <property type="entry name" value="Triger factor/SurA peptide-binding domain-like"/>
    <property type="match status" value="1"/>
</dbReference>
<dbReference type="PROSITE" id="PS50198">
    <property type="entry name" value="PPIC_PPIASE_2"/>
    <property type="match status" value="1"/>
</dbReference>
<dbReference type="Pfam" id="PF00639">
    <property type="entry name" value="Rotamase"/>
    <property type="match status" value="1"/>
</dbReference>
<feature type="transmembrane region" description="Helical" evidence="3">
    <location>
        <begin position="15"/>
        <end position="37"/>
    </location>
</feature>
<dbReference type="PANTHER" id="PTHR47245">
    <property type="entry name" value="PEPTIDYLPROLYL ISOMERASE"/>
    <property type="match status" value="1"/>
</dbReference>
<evidence type="ECO:0000256" key="1">
    <source>
        <dbReference type="PROSITE-ProRule" id="PRU00278"/>
    </source>
</evidence>
<dbReference type="AlphaFoldDB" id="F1TBJ4"/>
<accession>F1TBJ4</accession>
<dbReference type="STRING" id="588581.Cpap_2550"/>
<evidence type="ECO:0000313" key="6">
    <source>
        <dbReference type="Proteomes" id="UP000003860"/>
    </source>
</evidence>
<sequence length="363" mass="40848">MENENAKVKKTSKGLIIGIIAAILVVAVIAVVVVLSMSSGDVGKVGDLGITKQEYLVLSKFNMNSFLQNAQSKDSTKFDWNQKYQGSTAKEQIKKATLDSIQEIKIQLIKAKEAGVKLEKADLDNIEKAIDQRIQNAGGSRAEAEKQLKNDYGVSLADYKEVYKELVLSQKYMESERNKVKITDDEIKKQYDAHKADYDKVTVTHILVATQDLQTGAAFTEGKKKEAKEKADNLLKQIQQGADMQALAEKNSDDKGQDGKVNNKGVYTFSKGKMVPQFEDWAFANHKAGDTGVVETSYGYHVMKFEKREETKFDDVKDEIKSTILNTRFNDEFITKKLDSWKKEFPLKKDENALAKIDKTLYK</sequence>
<dbReference type="PANTHER" id="PTHR47245:SF2">
    <property type="entry name" value="PEPTIDYL-PROLYL CIS-TRANS ISOMERASE HP_0175-RELATED"/>
    <property type="match status" value="1"/>
</dbReference>
<keyword evidence="3" id="KW-0812">Transmembrane</keyword>
<dbReference type="OrthoDB" id="14196at2"/>
<organism evidence="5 6">
    <name type="scientific">Ruminiclostridium papyrosolvens DSM 2782</name>
    <dbReference type="NCBI Taxonomy" id="588581"/>
    <lineage>
        <taxon>Bacteria</taxon>
        <taxon>Bacillati</taxon>
        <taxon>Bacillota</taxon>
        <taxon>Clostridia</taxon>
        <taxon>Eubacteriales</taxon>
        <taxon>Oscillospiraceae</taxon>
        <taxon>Ruminiclostridium</taxon>
    </lineage>
</organism>
<comment type="caution">
    <text evidence="5">The sequence shown here is derived from an EMBL/GenBank/DDBJ whole genome shotgun (WGS) entry which is preliminary data.</text>
</comment>
<keyword evidence="3" id="KW-1133">Transmembrane helix</keyword>
<keyword evidence="1 5" id="KW-0413">Isomerase</keyword>
<keyword evidence="3" id="KW-0472">Membrane</keyword>
<dbReference type="InterPro" id="IPR046357">
    <property type="entry name" value="PPIase_dom_sf"/>
</dbReference>
<proteinExistence type="predicted"/>
<evidence type="ECO:0000256" key="3">
    <source>
        <dbReference type="SAM" id="Phobius"/>
    </source>
</evidence>
<dbReference type="GO" id="GO:0003755">
    <property type="term" value="F:peptidyl-prolyl cis-trans isomerase activity"/>
    <property type="evidence" value="ECO:0007669"/>
    <property type="project" value="UniProtKB-KW"/>
</dbReference>
<dbReference type="Proteomes" id="UP000003860">
    <property type="component" value="Unassembled WGS sequence"/>
</dbReference>
<reference evidence="5" key="1">
    <citation type="submission" date="2009-07" db="EMBL/GenBank/DDBJ databases">
        <authorList>
            <consortium name="US DOE Joint Genome Institute (JGI-PGF)"/>
            <person name="Lucas S."/>
            <person name="Copeland A."/>
            <person name="Lapidus A."/>
            <person name="Glavina del Rio T."/>
            <person name="Tice H."/>
            <person name="Bruce D."/>
            <person name="Goodwin L."/>
            <person name="Pitluck S."/>
            <person name="Larimer F."/>
            <person name="Land M.L."/>
            <person name="Mouttaki H."/>
            <person name="He Z."/>
            <person name="Zhou J."/>
            <person name="Hemme C.L."/>
        </authorList>
    </citation>
    <scope>NUCLEOTIDE SEQUENCE [LARGE SCALE GENOMIC DNA]</scope>
    <source>
        <strain evidence="5">DSM 2782</strain>
    </source>
</reference>
<keyword evidence="1" id="KW-0697">Rotamase</keyword>
<keyword evidence="2" id="KW-0175">Coiled coil</keyword>
<name>F1TBJ4_9FIRM</name>
<protein>
    <submittedName>
        <fullName evidence="5">PpiC-type peptidyl-prolyl cis-trans isomerase</fullName>
    </submittedName>
</protein>
<dbReference type="InterPro" id="IPR000297">
    <property type="entry name" value="PPIase_PpiC"/>
</dbReference>
<dbReference type="EMBL" id="ACXX02000004">
    <property type="protein sequence ID" value="EGD48398.1"/>
    <property type="molecule type" value="Genomic_DNA"/>
</dbReference>